<dbReference type="InterPro" id="IPR003689">
    <property type="entry name" value="ZIP"/>
</dbReference>
<dbReference type="EMBL" id="BPWL01000009">
    <property type="protein sequence ID" value="GJJ14228.1"/>
    <property type="molecule type" value="Genomic_DNA"/>
</dbReference>
<accession>A0AAV5AME2</accession>
<feature type="transmembrane region" description="Helical" evidence="5">
    <location>
        <begin position="196"/>
        <end position="220"/>
    </location>
</feature>
<dbReference type="PANTHER" id="PTHR11040">
    <property type="entry name" value="ZINC/IRON TRANSPORTER"/>
    <property type="match status" value="1"/>
</dbReference>
<organism evidence="6 7">
    <name type="scientific">Clathrus columnatus</name>
    <dbReference type="NCBI Taxonomy" id="1419009"/>
    <lineage>
        <taxon>Eukaryota</taxon>
        <taxon>Fungi</taxon>
        <taxon>Dikarya</taxon>
        <taxon>Basidiomycota</taxon>
        <taxon>Agaricomycotina</taxon>
        <taxon>Agaricomycetes</taxon>
        <taxon>Phallomycetidae</taxon>
        <taxon>Phallales</taxon>
        <taxon>Clathraceae</taxon>
        <taxon>Clathrus</taxon>
    </lineage>
</organism>
<comment type="caution">
    <text evidence="6">The sequence shown here is derived from an EMBL/GenBank/DDBJ whole genome shotgun (WGS) entry which is preliminary data.</text>
</comment>
<dbReference type="Pfam" id="PF02535">
    <property type="entry name" value="Zip"/>
    <property type="match status" value="1"/>
</dbReference>
<feature type="transmembrane region" description="Helical" evidence="5">
    <location>
        <begin position="152"/>
        <end position="176"/>
    </location>
</feature>
<dbReference type="PANTHER" id="PTHR11040:SF44">
    <property type="entry name" value="PROTEIN ZNTC-RELATED"/>
    <property type="match status" value="1"/>
</dbReference>
<dbReference type="AlphaFoldDB" id="A0AAV5AME2"/>
<proteinExistence type="predicted"/>
<dbReference type="GO" id="GO:0005886">
    <property type="term" value="C:plasma membrane"/>
    <property type="evidence" value="ECO:0007669"/>
    <property type="project" value="TreeGrafter"/>
</dbReference>
<keyword evidence="3 5" id="KW-1133">Transmembrane helix</keyword>
<evidence type="ECO:0000256" key="5">
    <source>
        <dbReference type="SAM" id="Phobius"/>
    </source>
</evidence>
<keyword evidence="7" id="KW-1185">Reference proteome</keyword>
<evidence type="ECO:0000256" key="2">
    <source>
        <dbReference type="ARBA" id="ARBA00022692"/>
    </source>
</evidence>
<comment type="subcellular location">
    <subcellularLocation>
        <location evidence="1">Membrane</location>
        <topology evidence="1">Multi-pass membrane protein</topology>
    </subcellularLocation>
</comment>
<gene>
    <name evidence="6" type="ORF">Clacol_008490</name>
</gene>
<evidence type="ECO:0000256" key="1">
    <source>
        <dbReference type="ARBA" id="ARBA00004141"/>
    </source>
</evidence>
<keyword evidence="2 5" id="KW-0812">Transmembrane</keyword>
<dbReference type="Proteomes" id="UP001050691">
    <property type="component" value="Unassembled WGS sequence"/>
</dbReference>
<feature type="transmembrane region" description="Helical" evidence="5">
    <location>
        <begin position="318"/>
        <end position="338"/>
    </location>
</feature>
<protein>
    <submittedName>
        <fullName evidence="6">Uncharacterized protein</fullName>
    </submittedName>
</protein>
<keyword evidence="4 5" id="KW-0472">Membrane</keyword>
<reference evidence="6" key="1">
    <citation type="submission" date="2021-10" db="EMBL/GenBank/DDBJ databases">
        <title>De novo Genome Assembly of Clathrus columnatus (Basidiomycota, Fungi) Using Illumina and Nanopore Sequence Data.</title>
        <authorList>
            <person name="Ogiso-Tanaka E."/>
            <person name="Itagaki H."/>
            <person name="Hosoya T."/>
            <person name="Hosaka K."/>
        </authorList>
    </citation>
    <scope>NUCLEOTIDE SEQUENCE</scope>
    <source>
        <strain evidence="6">MO-923</strain>
    </source>
</reference>
<evidence type="ECO:0000256" key="4">
    <source>
        <dbReference type="ARBA" id="ARBA00023136"/>
    </source>
</evidence>
<evidence type="ECO:0000256" key="3">
    <source>
        <dbReference type="ARBA" id="ARBA00022989"/>
    </source>
</evidence>
<feature type="transmembrane region" description="Helical" evidence="5">
    <location>
        <begin position="13"/>
        <end position="33"/>
    </location>
</feature>
<name>A0AAV5AME2_9AGAM</name>
<feature type="transmembrane region" description="Helical" evidence="5">
    <location>
        <begin position="232"/>
        <end position="256"/>
    </location>
</feature>
<feature type="transmembrane region" description="Helical" evidence="5">
    <location>
        <begin position="276"/>
        <end position="297"/>
    </location>
</feature>
<dbReference type="GO" id="GO:0005385">
    <property type="term" value="F:zinc ion transmembrane transporter activity"/>
    <property type="evidence" value="ECO:0007669"/>
    <property type="project" value="TreeGrafter"/>
</dbReference>
<evidence type="ECO:0000313" key="7">
    <source>
        <dbReference type="Proteomes" id="UP001050691"/>
    </source>
</evidence>
<evidence type="ECO:0000313" key="6">
    <source>
        <dbReference type="EMBL" id="GJJ14228.1"/>
    </source>
</evidence>
<sequence>MVDALSTDNCWDIPAAVIILIVSAVAASFPTLAKRAPRIQPPEITFFITKHFGTGVILATAFVHLLQEAFESLNHPSVSGIWKELTGFIVYESPHAHHHKVAARLVERQHIPVLYVPEPANGEDPVCINVEILQDHDHESVDQQDISRKTRIISILVLQLGIMVHSVVIGLTLSITEGAGFSESLPDRQNCFPNNLPLATLLTAIVFHQLFEGLSLGIRISTLPDGPGKYRLLPVILCGLFAITAPLGLLLGAVVFPSPPGLSVIPQQYSQVKNNAFLIRGLMCALSAGMLMYASAVEMLAGDFVMSSEMRQLSLGKQIIALGSLILGTCAMAVIGVWL</sequence>